<feature type="compositionally biased region" description="Basic and acidic residues" evidence="1">
    <location>
        <begin position="12"/>
        <end position="30"/>
    </location>
</feature>
<feature type="region of interest" description="Disordered" evidence="1">
    <location>
        <begin position="1"/>
        <end position="82"/>
    </location>
</feature>
<name>A0A5J4WHE4_9EUKA</name>
<feature type="compositionally biased region" description="Polar residues" evidence="1">
    <location>
        <begin position="48"/>
        <end position="57"/>
    </location>
</feature>
<protein>
    <submittedName>
        <fullName evidence="2">Uncharacterized protein</fullName>
    </submittedName>
</protein>
<dbReference type="Proteomes" id="UP000324800">
    <property type="component" value="Unassembled WGS sequence"/>
</dbReference>
<feature type="compositionally biased region" description="Basic and acidic residues" evidence="1">
    <location>
        <begin position="269"/>
        <end position="278"/>
    </location>
</feature>
<dbReference type="EMBL" id="SNRW01001934">
    <property type="protein sequence ID" value="KAA6394484.1"/>
    <property type="molecule type" value="Genomic_DNA"/>
</dbReference>
<sequence length="431" mass="48511">MKPLPSLLIKTNDNKNQDQEINEVKEEQKPKSSGSDLVTWNEPGKQVIPTNSDQSNKGLLGQYWERDKKQKDQDNKQKLDKLSDRGNEIHPFLAICYESEALRCLSDLFSEAGKKIVSLDEILDENGDEIQNDEDYNNNNDINPNDLDINSNDDEQNQKGKKGLKKDQQKQKKSMVDDVDLSFLPPDPTNDEEEIQLTGQSVGLGLLSSFSTTVPTSSILQPNPTPMNQKSYVIIHAIQSFIKFEQQCRQDVEVLNLKYVDVQMNEENNLGKDDKDLKSMPYQSGSKDGDDKRQNQKMILPYSTAQEMIEAESELKILISHAGLALSGLENCLRNRYNHKWTMGTNQAKNIVRFLQACVIRNVDGMKQSAIRHALALLTTLALQGTVGTQMDVKKALVGRWDINGIRSLAGQLNDQKMMTLADELESAIGK</sequence>
<dbReference type="AlphaFoldDB" id="A0A5J4WHE4"/>
<feature type="region of interest" description="Disordered" evidence="1">
    <location>
        <begin position="269"/>
        <end position="296"/>
    </location>
</feature>
<evidence type="ECO:0000256" key="1">
    <source>
        <dbReference type="SAM" id="MobiDB-lite"/>
    </source>
</evidence>
<feature type="compositionally biased region" description="Low complexity" evidence="1">
    <location>
        <begin position="137"/>
        <end position="150"/>
    </location>
</feature>
<reference evidence="2 3" key="1">
    <citation type="submission" date="2019-03" db="EMBL/GenBank/DDBJ databases">
        <title>Single cell metagenomics reveals metabolic interactions within the superorganism composed of flagellate Streblomastix strix and complex community of Bacteroidetes bacteria on its surface.</title>
        <authorList>
            <person name="Treitli S.C."/>
            <person name="Kolisko M."/>
            <person name="Husnik F."/>
            <person name="Keeling P."/>
            <person name="Hampl V."/>
        </authorList>
    </citation>
    <scope>NUCLEOTIDE SEQUENCE [LARGE SCALE GENOMIC DNA]</scope>
    <source>
        <strain evidence="2">ST1C</strain>
    </source>
</reference>
<gene>
    <name evidence="2" type="ORF">EZS28_009990</name>
</gene>
<evidence type="ECO:0000313" key="3">
    <source>
        <dbReference type="Proteomes" id="UP000324800"/>
    </source>
</evidence>
<proteinExistence type="predicted"/>
<evidence type="ECO:0000313" key="2">
    <source>
        <dbReference type="EMBL" id="KAA6394484.1"/>
    </source>
</evidence>
<feature type="region of interest" description="Disordered" evidence="1">
    <location>
        <begin position="129"/>
        <end position="193"/>
    </location>
</feature>
<feature type="compositionally biased region" description="Basic and acidic residues" evidence="1">
    <location>
        <begin position="165"/>
        <end position="176"/>
    </location>
</feature>
<organism evidence="2 3">
    <name type="scientific">Streblomastix strix</name>
    <dbReference type="NCBI Taxonomy" id="222440"/>
    <lineage>
        <taxon>Eukaryota</taxon>
        <taxon>Metamonada</taxon>
        <taxon>Preaxostyla</taxon>
        <taxon>Oxymonadida</taxon>
        <taxon>Streblomastigidae</taxon>
        <taxon>Streblomastix</taxon>
    </lineage>
</organism>
<feature type="compositionally biased region" description="Basic and acidic residues" evidence="1">
    <location>
        <begin position="64"/>
        <end position="82"/>
    </location>
</feature>
<comment type="caution">
    <text evidence="2">The sequence shown here is derived from an EMBL/GenBank/DDBJ whole genome shotgun (WGS) entry which is preliminary data.</text>
</comment>
<accession>A0A5J4WHE4</accession>